<evidence type="ECO:0000313" key="1">
    <source>
        <dbReference type="EMBL" id="GHE57350.1"/>
    </source>
</evidence>
<name>A0A918ZKC1_9ACTN</name>
<sequence length="215" mass="22938">MTFMDIAIAESGTPEWYEARIFAQDSYRRTYGATTAPSPDRFVTVRESPRGAIVACAGLSGPGTDGFFSENYLGCPVERALAPVAGDVPERGEVVEVGPLAGAGGAGGELIRLMPVIAWCQGKRFILATVTDRVEEAMARAGVPFVPLRQASADWMDEEARSGWGSYYERSPTTGVVPLDSIGRLINSLTGRYTFVELAVQTLVGTSREVSGAHA</sequence>
<accession>A0A918ZKC1</accession>
<dbReference type="EMBL" id="BNAT01000045">
    <property type="protein sequence ID" value="GHE57350.1"/>
    <property type="molecule type" value="Genomic_DNA"/>
</dbReference>
<organism evidence="1 2">
    <name type="scientific">Streptomyces capitiformicae</name>
    <dbReference type="NCBI Taxonomy" id="2014920"/>
    <lineage>
        <taxon>Bacteria</taxon>
        <taxon>Bacillati</taxon>
        <taxon>Actinomycetota</taxon>
        <taxon>Actinomycetes</taxon>
        <taxon>Kitasatosporales</taxon>
        <taxon>Streptomycetaceae</taxon>
        <taxon>Streptomyces</taxon>
    </lineage>
</organism>
<comment type="caution">
    <text evidence="1">The sequence shown here is derived from an EMBL/GenBank/DDBJ whole genome shotgun (WGS) entry which is preliminary data.</text>
</comment>
<protein>
    <recommendedName>
        <fullName evidence="3">Thermostable hemolysin</fullName>
    </recommendedName>
</protein>
<keyword evidence="2" id="KW-1185">Reference proteome</keyword>
<dbReference type="AlphaFoldDB" id="A0A918ZKC1"/>
<evidence type="ECO:0008006" key="3">
    <source>
        <dbReference type="Google" id="ProtNLM"/>
    </source>
</evidence>
<dbReference type="Proteomes" id="UP000603227">
    <property type="component" value="Unassembled WGS sequence"/>
</dbReference>
<dbReference type="Pfam" id="PF12261">
    <property type="entry name" value="T_hemolysin"/>
    <property type="match status" value="1"/>
</dbReference>
<reference evidence="1" key="2">
    <citation type="submission" date="2020-09" db="EMBL/GenBank/DDBJ databases">
        <authorList>
            <person name="Sun Q."/>
            <person name="Zhou Y."/>
        </authorList>
    </citation>
    <scope>NUCLEOTIDE SEQUENCE</scope>
    <source>
        <strain evidence="1">CGMCC 4.7403</strain>
    </source>
</reference>
<dbReference type="InterPro" id="IPR022050">
    <property type="entry name" value="T_hemolysin"/>
</dbReference>
<proteinExistence type="predicted"/>
<gene>
    <name evidence="1" type="ORF">GCM10017771_80150</name>
</gene>
<reference evidence="1" key="1">
    <citation type="journal article" date="2014" name="Int. J. Syst. Evol. Microbiol.">
        <title>Complete genome sequence of Corynebacterium casei LMG S-19264T (=DSM 44701T), isolated from a smear-ripened cheese.</title>
        <authorList>
            <consortium name="US DOE Joint Genome Institute (JGI-PGF)"/>
            <person name="Walter F."/>
            <person name="Albersmeier A."/>
            <person name="Kalinowski J."/>
            <person name="Ruckert C."/>
        </authorList>
    </citation>
    <scope>NUCLEOTIDE SEQUENCE</scope>
    <source>
        <strain evidence="1">CGMCC 4.7403</strain>
    </source>
</reference>
<evidence type="ECO:0000313" key="2">
    <source>
        <dbReference type="Proteomes" id="UP000603227"/>
    </source>
</evidence>